<accession>A0A061S3S4</accession>
<reference evidence="2" key="1">
    <citation type="submission" date="2014-05" db="EMBL/GenBank/DDBJ databases">
        <title>The transcriptome of the halophilic microalga Tetraselmis sp. GSL018 isolated from the Great Salt Lake, Utah.</title>
        <authorList>
            <person name="Jinkerson R.E."/>
            <person name="D'Adamo S."/>
            <person name="Posewitz M.C."/>
        </authorList>
    </citation>
    <scope>NUCLEOTIDE SEQUENCE</scope>
    <source>
        <strain evidence="2">GSL018</strain>
    </source>
</reference>
<proteinExistence type="predicted"/>
<feature type="compositionally biased region" description="Low complexity" evidence="1">
    <location>
        <begin position="155"/>
        <end position="168"/>
    </location>
</feature>
<feature type="compositionally biased region" description="Basic and acidic residues" evidence="1">
    <location>
        <begin position="174"/>
        <end position="195"/>
    </location>
</feature>
<organism evidence="2">
    <name type="scientific">Tetraselmis sp. GSL018</name>
    <dbReference type="NCBI Taxonomy" id="582737"/>
    <lineage>
        <taxon>Eukaryota</taxon>
        <taxon>Viridiplantae</taxon>
        <taxon>Chlorophyta</taxon>
        <taxon>core chlorophytes</taxon>
        <taxon>Chlorodendrophyceae</taxon>
        <taxon>Chlorodendrales</taxon>
        <taxon>Chlorodendraceae</taxon>
        <taxon>Tetraselmis</taxon>
    </lineage>
</organism>
<name>A0A061S3S4_9CHLO</name>
<dbReference type="EMBL" id="GBEZ01007879">
    <property type="protein sequence ID" value="JAC77614.1"/>
    <property type="molecule type" value="Transcribed_RNA"/>
</dbReference>
<evidence type="ECO:0000313" key="2">
    <source>
        <dbReference type="EMBL" id="JAC77614.1"/>
    </source>
</evidence>
<feature type="region of interest" description="Disordered" evidence="1">
    <location>
        <begin position="155"/>
        <end position="195"/>
    </location>
</feature>
<sequence>MDLDESLLEETLRYLHFGASSTVDPTTTQGRHLRLQAFLEALGERDGAAALRSQGLLRESRRAVDQLLASSAWTAEESRAVEQLRQEISGGREGAVFDVGEDWPRPQLSRRWGAGREGSREPLRALDALRNRGQNPGREPGIATEREAATMWLGGSSAAEASAAGAHARSCHTYPKEQGEVPGGHRERQAHGPGI</sequence>
<dbReference type="AlphaFoldDB" id="A0A061S3S4"/>
<gene>
    <name evidence="2" type="ORF">TSPGSL018_17236</name>
</gene>
<protein>
    <submittedName>
        <fullName evidence="2">Uncharacterized protein</fullName>
    </submittedName>
</protein>
<evidence type="ECO:0000256" key="1">
    <source>
        <dbReference type="SAM" id="MobiDB-lite"/>
    </source>
</evidence>